<keyword evidence="9" id="KW-0645">Protease</keyword>
<dbReference type="RefSeq" id="WP_212696735.1">
    <property type="nucleotide sequence ID" value="NZ_CP058649.1"/>
</dbReference>
<feature type="transmembrane region" description="Helical" evidence="7">
    <location>
        <begin position="213"/>
        <end position="233"/>
    </location>
</feature>
<name>A0A8J8MGP7_9FIRM</name>
<evidence type="ECO:0000256" key="1">
    <source>
        <dbReference type="ARBA" id="ARBA00004141"/>
    </source>
</evidence>
<dbReference type="InterPro" id="IPR022764">
    <property type="entry name" value="Peptidase_S54_rhomboid_dom"/>
</dbReference>
<feature type="transmembrane region" description="Helical" evidence="7">
    <location>
        <begin position="270"/>
        <end position="294"/>
    </location>
</feature>
<dbReference type="GO" id="GO:0006508">
    <property type="term" value="P:proteolysis"/>
    <property type="evidence" value="ECO:0007669"/>
    <property type="project" value="UniProtKB-KW"/>
</dbReference>
<dbReference type="Pfam" id="PF01694">
    <property type="entry name" value="Rhomboid"/>
    <property type="match status" value="1"/>
</dbReference>
<keyword evidence="3 7" id="KW-0812">Transmembrane</keyword>
<comment type="subcellular location">
    <subcellularLocation>
        <location evidence="1">Membrane</location>
        <topology evidence="1">Multi-pass membrane protein</topology>
    </subcellularLocation>
</comment>
<comment type="similarity">
    <text evidence="2">Belongs to the peptidase S54 family.</text>
</comment>
<keyword evidence="4" id="KW-0378">Hydrolase</keyword>
<dbReference type="InterPro" id="IPR050925">
    <property type="entry name" value="Rhomboid_protease_S54"/>
</dbReference>
<proteinExistence type="inferred from homology"/>
<keyword evidence="10" id="KW-1185">Reference proteome</keyword>
<evidence type="ECO:0000313" key="9">
    <source>
        <dbReference type="EMBL" id="QUI21270.1"/>
    </source>
</evidence>
<dbReference type="SUPFAM" id="SSF144091">
    <property type="entry name" value="Rhomboid-like"/>
    <property type="match status" value="1"/>
</dbReference>
<dbReference type="GO" id="GO:0004252">
    <property type="term" value="F:serine-type endopeptidase activity"/>
    <property type="evidence" value="ECO:0007669"/>
    <property type="project" value="InterPro"/>
</dbReference>
<evidence type="ECO:0000256" key="6">
    <source>
        <dbReference type="ARBA" id="ARBA00023136"/>
    </source>
</evidence>
<reference evidence="9" key="1">
    <citation type="submission" date="2020-07" db="EMBL/GenBank/DDBJ databases">
        <title>Vallitalea pronyensis genome.</title>
        <authorList>
            <person name="Postec A."/>
        </authorList>
    </citation>
    <scope>NUCLEOTIDE SEQUENCE</scope>
    <source>
        <strain evidence="9">FatNI3</strain>
    </source>
</reference>
<gene>
    <name evidence="9" type="ORF">HZI73_02770</name>
</gene>
<keyword evidence="6 7" id="KW-0472">Membrane</keyword>
<evidence type="ECO:0000256" key="7">
    <source>
        <dbReference type="SAM" id="Phobius"/>
    </source>
</evidence>
<dbReference type="PANTHER" id="PTHR43731:SF14">
    <property type="entry name" value="PRESENILIN-ASSOCIATED RHOMBOID-LIKE PROTEIN, MITOCHONDRIAL"/>
    <property type="match status" value="1"/>
</dbReference>
<dbReference type="GO" id="GO:0016020">
    <property type="term" value="C:membrane"/>
    <property type="evidence" value="ECO:0007669"/>
    <property type="project" value="UniProtKB-SubCell"/>
</dbReference>
<dbReference type="Proteomes" id="UP000683246">
    <property type="component" value="Chromosome"/>
</dbReference>
<dbReference type="KEGG" id="vpy:HZI73_02770"/>
<evidence type="ECO:0000256" key="5">
    <source>
        <dbReference type="ARBA" id="ARBA00022989"/>
    </source>
</evidence>
<feature type="transmembrane region" description="Helical" evidence="7">
    <location>
        <begin position="301"/>
        <end position="320"/>
    </location>
</feature>
<evidence type="ECO:0000256" key="3">
    <source>
        <dbReference type="ARBA" id="ARBA00022692"/>
    </source>
</evidence>
<evidence type="ECO:0000256" key="2">
    <source>
        <dbReference type="ARBA" id="ARBA00009045"/>
    </source>
</evidence>
<sequence>MKTIISNQLYQLFEHYNYQQLPTDSEKVKMYGTFHGGCLYLINVIQLDDDYAYHKERFMHYKEITKKQFGHVDASKIILLNLLITNNPMAIYEDVNYMPNFDDELIDIQWLIHEDKRQLIIPNEQVKHALGLEKTIPKLFNNQEDITHKNTKIKKDHQVPYLTYALILTNMVFFLVLELSGGSTNLNTLIRFGAINSITFFRGNEYYKLITSMFLHIGGAHLLYNTFGLFIFGSRLELYMKPWQFLTTYLGAGILGGLLSVGIHHMSDQLVVAAGASGAIYGIMGALLVYSWVYRRQFDGLSTYTILLMLVIGIAMGAVTPGVGNLAHLGGFIGGALITYVLTRLKVA</sequence>
<dbReference type="PANTHER" id="PTHR43731">
    <property type="entry name" value="RHOMBOID PROTEASE"/>
    <property type="match status" value="1"/>
</dbReference>
<dbReference type="AlphaFoldDB" id="A0A8J8MGP7"/>
<dbReference type="Gene3D" id="1.20.1540.10">
    <property type="entry name" value="Rhomboid-like"/>
    <property type="match status" value="1"/>
</dbReference>
<dbReference type="EMBL" id="CP058649">
    <property type="protein sequence ID" value="QUI21270.1"/>
    <property type="molecule type" value="Genomic_DNA"/>
</dbReference>
<feature type="transmembrane region" description="Helical" evidence="7">
    <location>
        <begin position="159"/>
        <end position="177"/>
    </location>
</feature>
<feature type="transmembrane region" description="Helical" evidence="7">
    <location>
        <begin position="245"/>
        <end position="264"/>
    </location>
</feature>
<protein>
    <submittedName>
        <fullName evidence="9">Rhomboid family intramembrane serine protease</fullName>
    </submittedName>
</protein>
<feature type="transmembrane region" description="Helical" evidence="7">
    <location>
        <begin position="326"/>
        <end position="343"/>
    </location>
</feature>
<evidence type="ECO:0000256" key="4">
    <source>
        <dbReference type="ARBA" id="ARBA00022801"/>
    </source>
</evidence>
<accession>A0A8J8MGP7</accession>
<organism evidence="9 10">
    <name type="scientific">Vallitalea pronyensis</name>
    <dbReference type="NCBI Taxonomy" id="1348613"/>
    <lineage>
        <taxon>Bacteria</taxon>
        <taxon>Bacillati</taxon>
        <taxon>Bacillota</taxon>
        <taxon>Clostridia</taxon>
        <taxon>Lachnospirales</taxon>
        <taxon>Vallitaleaceae</taxon>
        <taxon>Vallitalea</taxon>
    </lineage>
</organism>
<feature type="domain" description="Peptidase S54 rhomboid" evidence="8">
    <location>
        <begin position="204"/>
        <end position="343"/>
    </location>
</feature>
<dbReference type="InterPro" id="IPR035952">
    <property type="entry name" value="Rhomboid-like_sf"/>
</dbReference>
<evidence type="ECO:0000259" key="8">
    <source>
        <dbReference type="Pfam" id="PF01694"/>
    </source>
</evidence>
<evidence type="ECO:0000313" key="10">
    <source>
        <dbReference type="Proteomes" id="UP000683246"/>
    </source>
</evidence>
<keyword evidence="5 7" id="KW-1133">Transmembrane helix</keyword>